<gene>
    <name evidence="2" type="ORF">QQX04_03635</name>
</gene>
<evidence type="ECO:0000313" key="3">
    <source>
        <dbReference type="Proteomes" id="UP001172738"/>
    </source>
</evidence>
<comment type="caution">
    <text evidence="2">The sequence shown here is derived from an EMBL/GenBank/DDBJ whole genome shotgun (WGS) entry which is preliminary data.</text>
</comment>
<keyword evidence="1" id="KW-0812">Transmembrane</keyword>
<dbReference type="EMBL" id="JAUHPV010000002">
    <property type="protein sequence ID" value="MDN4472083.1"/>
    <property type="molecule type" value="Genomic_DNA"/>
</dbReference>
<evidence type="ECO:0000313" key="2">
    <source>
        <dbReference type="EMBL" id="MDN4472083.1"/>
    </source>
</evidence>
<dbReference type="Proteomes" id="UP001172738">
    <property type="component" value="Unassembled WGS sequence"/>
</dbReference>
<keyword evidence="1" id="KW-1133">Transmembrane helix</keyword>
<reference evidence="2" key="1">
    <citation type="submission" date="2023-06" db="EMBL/GenBank/DDBJ databases">
        <title>SYSU T00b26.</title>
        <authorList>
            <person name="Gao L."/>
            <person name="Fang B.-Z."/>
            <person name="Li W.-J."/>
        </authorList>
    </citation>
    <scope>NUCLEOTIDE SEQUENCE</scope>
    <source>
        <strain evidence="2">SYSU T00b26</strain>
    </source>
</reference>
<name>A0ABT8FZ42_9MICO</name>
<feature type="transmembrane region" description="Helical" evidence="1">
    <location>
        <begin position="51"/>
        <end position="69"/>
    </location>
</feature>
<sequence>MRSWMRWAMGVAAVGGIALVWLLDTAAACYPYDDEGNYTDACDPNALSVSPWVIVATLALALLLAAAVFGGRTADRADLVETSRVG</sequence>
<keyword evidence="1" id="KW-0472">Membrane</keyword>
<keyword evidence="3" id="KW-1185">Reference proteome</keyword>
<dbReference type="RefSeq" id="WP_301126361.1">
    <property type="nucleotide sequence ID" value="NZ_JAUHPV010000002.1"/>
</dbReference>
<evidence type="ECO:0000256" key="1">
    <source>
        <dbReference type="SAM" id="Phobius"/>
    </source>
</evidence>
<proteinExistence type="predicted"/>
<accession>A0ABT8FZ42</accession>
<organism evidence="2 3">
    <name type="scientific">Demequina zhanjiangensis</name>
    <dbReference type="NCBI Taxonomy" id="3051659"/>
    <lineage>
        <taxon>Bacteria</taxon>
        <taxon>Bacillati</taxon>
        <taxon>Actinomycetota</taxon>
        <taxon>Actinomycetes</taxon>
        <taxon>Micrococcales</taxon>
        <taxon>Demequinaceae</taxon>
        <taxon>Demequina</taxon>
    </lineage>
</organism>
<protein>
    <submittedName>
        <fullName evidence="2">Uncharacterized protein</fullName>
    </submittedName>
</protein>